<dbReference type="EMBL" id="SPHZ02000008">
    <property type="protein sequence ID" value="KAF0904095.1"/>
    <property type="molecule type" value="Genomic_DNA"/>
</dbReference>
<gene>
    <name evidence="1" type="ORF">E2562_031767</name>
</gene>
<evidence type="ECO:0000313" key="2">
    <source>
        <dbReference type="Proteomes" id="UP000479710"/>
    </source>
</evidence>
<comment type="caution">
    <text evidence="1">The sequence shown here is derived from an EMBL/GenBank/DDBJ whole genome shotgun (WGS) entry which is preliminary data.</text>
</comment>
<organism evidence="1 2">
    <name type="scientific">Oryza meyeriana var. granulata</name>
    <dbReference type="NCBI Taxonomy" id="110450"/>
    <lineage>
        <taxon>Eukaryota</taxon>
        <taxon>Viridiplantae</taxon>
        <taxon>Streptophyta</taxon>
        <taxon>Embryophyta</taxon>
        <taxon>Tracheophyta</taxon>
        <taxon>Spermatophyta</taxon>
        <taxon>Magnoliopsida</taxon>
        <taxon>Liliopsida</taxon>
        <taxon>Poales</taxon>
        <taxon>Poaceae</taxon>
        <taxon>BOP clade</taxon>
        <taxon>Oryzoideae</taxon>
        <taxon>Oryzeae</taxon>
        <taxon>Oryzinae</taxon>
        <taxon>Oryza</taxon>
        <taxon>Oryza meyeriana</taxon>
    </lineage>
</organism>
<sequence>MRHIARGSEQPLLRIAIERATVAAVDSASVEAHQRFRTTKGIFWYRQEGRNLAAHPYMHAVLRL</sequence>
<accession>A0A6G1CTX0</accession>
<protein>
    <submittedName>
        <fullName evidence="1">Uncharacterized protein</fullName>
    </submittedName>
</protein>
<reference evidence="1 2" key="1">
    <citation type="submission" date="2019-11" db="EMBL/GenBank/DDBJ databases">
        <title>Whole genome sequence of Oryza granulata.</title>
        <authorList>
            <person name="Li W."/>
        </authorList>
    </citation>
    <scope>NUCLEOTIDE SEQUENCE [LARGE SCALE GENOMIC DNA]</scope>
    <source>
        <strain evidence="2">cv. Menghai</strain>
        <tissue evidence="1">Leaf</tissue>
    </source>
</reference>
<evidence type="ECO:0000313" key="1">
    <source>
        <dbReference type="EMBL" id="KAF0904095.1"/>
    </source>
</evidence>
<proteinExistence type="predicted"/>
<keyword evidence="2" id="KW-1185">Reference proteome</keyword>
<dbReference type="AlphaFoldDB" id="A0A6G1CTX0"/>
<dbReference type="Proteomes" id="UP000479710">
    <property type="component" value="Unassembled WGS sequence"/>
</dbReference>
<name>A0A6G1CTX0_9ORYZ</name>